<protein>
    <submittedName>
        <fullName evidence="1">Uncharacterized protein</fullName>
    </submittedName>
</protein>
<evidence type="ECO:0000313" key="4">
    <source>
        <dbReference type="Proteomes" id="UP001215549"/>
    </source>
</evidence>
<dbReference type="Proteomes" id="UP000186216">
    <property type="component" value="Unassembled WGS sequence"/>
</dbReference>
<dbReference type="Proteomes" id="UP001215549">
    <property type="component" value="Chromosome"/>
</dbReference>
<gene>
    <name evidence="2" type="ORF">JHX88_09940</name>
    <name evidence="1" type="ORF">SAMN05421772_103214</name>
</gene>
<organism evidence="1 3">
    <name type="scientific">Paracoccus saliphilus</name>
    <dbReference type="NCBI Taxonomy" id="405559"/>
    <lineage>
        <taxon>Bacteria</taxon>
        <taxon>Pseudomonadati</taxon>
        <taxon>Pseudomonadota</taxon>
        <taxon>Alphaproteobacteria</taxon>
        <taxon>Rhodobacterales</taxon>
        <taxon>Paracoccaceae</taxon>
        <taxon>Paracoccus</taxon>
    </lineage>
</organism>
<dbReference type="AlphaFoldDB" id="A0AA46A4Z8"/>
<dbReference type="EMBL" id="FTOU01000003">
    <property type="protein sequence ID" value="SIS71554.1"/>
    <property type="molecule type" value="Genomic_DNA"/>
</dbReference>
<dbReference type="RefSeq" id="WP_076524216.1">
    <property type="nucleotide sequence ID" value="NZ_CP067140.1"/>
</dbReference>
<evidence type="ECO:0000313" key="3">
    <source>
        <dbReference type="Proteomes" id="UP000186216"/>
    </source>
</evidence>
<evidence type="ECO:0000313" key="2">
    <source>
        <dbReference type="EMBL" id="WCR04996.1"/>
    </source>
</evidence>
<name>A0AA46A4Z8_9RHOB</name>
<evidence type="ECO:0000313" key="1">
    <source>
        <dbReference type="EMBL" id="SIS71554.1"/>
    </source>
</evidence>
<reference evidence="2 4" key="2">
    <citation type="submission" date="2021-01" db="EMBL/GenBank/DDBJ databases">
        <title>Biogeographic distribution of Paracoccus.</title>
        <authorList>
            <person name="Hollensteiner J."/>
            <person name="Leineberger J."/>
            <person name="Brinkhoff T."/>
            <person name="Daniel R."/>
        </authorList>
    </citation>
    <scope>NUCLEOTIDE SEQUENCE [LARGE SCALE GENOMIC DNA]</scope>
    <source>
        <strain evidence="2 4">DSM 18447</strain>
    </source>
</reference>
<reference evidence="1 3" key="1">
    <citation type="submission" date="2017-01" db="EMBL/GenBank/DDBJ databases">
        <authorList>
            <person name="Varghese N."/>
            <person name="Submissions S."/>
        </authorList>
    </citation>
    <scope>NUCLEOTIDE SEQUENCE [LARGE SCALE GENOMIC DNA]</scope>
    <source>
        <strain evidence="1 3">DSM 18447</strain>
    </source>
</reference>
<sequence>MTFLPRRHFLAISGLNENLFKTLARRHQVPRVNASTRDLGIGLTDDERNQYEAARDASGYLPVEAIMAATADGFVSSASMDRDVAKAFIEGNPQAMREAIEIFERGEDVWLAAYTDVDIGNDEPLAAVPFAKAGGLAKITSEITNGWKDDNREGRTLALLNLTPILRRARKAADDLGLNGSFLAR</sequence>
<dbReference type="EMBL" id="CP067140">
    <property type="protein sequence ID" value="WCR04996.1"/>
    <property type="molecule type" value="Genomic_DNA"/>
</dbReference>
<keyword evidence="4" id="KW-1185">Reference proteome</keyword>
<accession>A0AA46A4Z8</accession>
<proteinExistence type="predicted"/>